<dbReference type="PRINTS" id="PR00031">
    <property type="entry name" value="HTHREPRESSR"/>
</dbReference>
<dbReference type="PROSITE" id="PS00027">
    <property type="entry name" value="HOMEOBOX_1"/>
    <property type="match status" value="1"/>
</dbReference>
<dbReference type="SMART" id="SM00389">
    <property type="entry name" value="HOX"/>
    <property type="match status" value="1"/>
</dbReference>
<name>A0A7R8UHD6_HERIL</name>
<dbReference type="GO" id="GO:0000978">
    <property type="term" value="F:RNA polymerase II cis-regulatory region sequence-specific DNA binding"/>
    <property type="evidence" value="ECO:0007669"/>
    <property type="project" value="TreeGrafter"/>
</dbReference>
<dbReference type="InParanoid" id="A0A7R8UHD6"/>
<feature type="compositionally biased region" description="Polar residues" evidence="7">
    <location>
        <begin position="414"/>
        <end position="438"/>
    </location>
</feature>
<dbReference type="PANTHER" id="PTHR24340">
    <property type="entry name" value="HOMEOBOX PROTEIN NKX"/>
    <property type="match status" value="1"/>
</dbReference>
<feature type="compositionally biased region" description="Polar residues" evidence="7">
    <location>
        <begin position="328"/>
        <end position="346"/>
    </location>
</feature>
<organism evidence="9 10">
    <name type="scientific">Hermetia illucens</name>
    <name type="common">Black soldier fly</name>
    <dbReference type="NCBI Taxonomy" id="343691"/>
    <lineage>
        <taxon>Eukaryota</taxon>
        <taxon>Metazoa</taxon>
        <taxon>Ecdysozoa</taxon>
        <taxon>Arthropoda</taxon>
        <taxon>Hexapoda</taxon>
        <taxon>Insecta</taxon>
        <taxon>Pterygota</taxon>
        <taxon>Neoptera</taxon>
        <taxon>Endopterygota</taxon>
        <taxon>Diptera</taxon>
        <taxon>Brachycera</taxon>
        <taxon>Stratiomyomorpha</taxon>
        <taxon>Stratiomyidae</taxon>
        <taxon>Hermetiinae</taxon>
        <taxon>Hermetia</taxon>
    </lineage>
</organism>
<dbReference type="GO" id="GO:0000981">
    <property type="term" value="F:DNA-binding transcription factor activity, RNA polymerase II-specific"/>
    <property type="evidence" value="ECO:0007669"/>
    <property type="project" value="InterPro"/>
</dbReference>
<gene>
    <name evidence="9" type="ORF">HERILL_LOCUS3750</name>
</gene>
<dbReference type="InterPro" id="IPR001356">
    <property type="entry name" value="HD"/>
</dbReference>
<feature type="region of interest" description="Disordered" evidence="7">
    <location>
        <begin position="406"/>
        <end position="464"/>
    </location>
</feature>
<feature type="region of interest" description="Disordered" evidence="7">
    <location>
        <begin position="493"/>
        <end position="514"/>
    </location>
</feature>
<sequence length="754" mass="81333">MKFRFCGDGDCPDWVLAQIHSTLSNISSMKLGVLAQIVAENIANEDIPEDKTKDLTDSKADGIFAKSAISCVRFLLASATRNNAPETAFCEELQQLGLPKEHSHVLCRVLAEKRQHIQKILSEGSLFVNLTKDFKCDVIKSRADCAQMTISIKNEIVDGAEKNTSHQIKVRDSDLSVLLSELKVVNDIMKNYNYEQKYADFINLGSPYINVAGSDSPKLSGLSHHLASNFVSNAAAAASKPFPGFPLQPASAFNFAAFRSPGTGSGIINPSAAAAAAVAAHGFSPFASQFITGASNPQSVFNYNHCQNYRDENSSNSIEFNQSVKYMRQNSSSPANQYTGASNSPVLETPSDYQPFKPNKDSGNYHSSCINNNTIERNNTDSSGPINHRLEDSATITSCLQSESPELNNHRYENNNSPVDSAQSYPVSQKSSEDTGGQSPPPGGDSLDTRSPENLSSKRFSDYPSPKIAVPEMLEHKLPLSFLGPPLAALHSMTEMKSPGGPPRLNEHGPLGGGSAGVGGGIGAGLGATQTSTQNSHGTANPHGIDTILSRPPPVTSNGLNALAGGGMPRFSIAAAAAGMAQYLSQSQGGPLKAHSGHIVDRSHLYWPGLQGLVANPIAWRDRITSSMSASLSQAHHNAEKDGKKKHTRPTFSGQQIFALEKTFEQTKYLAGPERAKLAYALGMTESQVKVWFQNRRTKWRKKHAAEMATAKRKQEELGDGDEECSEALDSDSESLDLGEPGRKRSRLEDDMRQ</sequence>
<evidence type="ECO:0000256" key="3">
    <source>
        <dbReference type="ARBA" id="ARBA00023155"/>
    </source>
</evidence>
<dbReference type="InterPro" id="IPR009057">
    <property type="entry name" value="Homeodomain-like_sf"/>
</dbReference>
<evidence type="ECO:0000313" key="10">
    <source>
        <dbReference type="Proteomes" id="UP000594454"/>
    </source>
</evidence>
<feature type="compositionally biased region" description="Basic and acidic residues" evidence="7">
    <location>
        <begin position="740"/>
        <end position="754"/>
    </location>
</feature>
<dbReference type="InterPro" id="IPR050394">
    <property type="entry name" value="Homeobox_NK-like"/>
</dbReference>
<comment type="subcellular location">
    <subcellularLocation>
        <location evidence="1 5 6">Nucleus</location>
    </subcellularLocation>
</comment>
<evidence type="ECO:0000256" key="2">
    <source>
        <dbReference type="ARBA" id="ARBA00023125"/>
    </source>
</evidence>
<feature type="region of interest" description="Disordered" evidence="7">
    <location>
        <begin position="328"/>
        <end position="389"/>
    </location>
</feature>
<evidence type="ECO:0000256" key="1">
    <source>
        <dbReference type="ARBA" id="ARBA00004123"/>
    </source>
</evidence>
<keyword evidence="4 5" id="KW-0539">Nucleus</keyword>
<feature type="domain" description="Homeobox" evidence="8">
    <location>
        <begin position="643"/>
        <end position="703"/>
    </location>
</feature>
<feature type="compositionally biased region" description="Polar residues" evidence="7">
    <location>
        <begin position="361"/>
        <end position="385"/>
    </location>
</feature>
<dbReference type="PANTHER" id="PTHR24340:SF35">
    <property type="entry name" value="HGTX, ISOFORM C"/>
    <property type="match status" value="1"/>
</dbReference>
<accession>A0A7R8UHD6</accession>
<dbReference type="GO" id="GO:0030154">
    <property type="term" value="P:cell differentiation"/>
    <property type="evidence" value="ECO:0007669"/>
    <property type="project" value="TreeGrafter"/>
</dbReference>
<dbReference type="EMBL" id="LR899010">
    <property type="protein sequence ID" value="CAD7080604.1"/>
    <property type="molecule type" value="Genomic_DNA"/>
</dbReference>
<keyword evidence="3 5" id="KW-0371">Homeobox</keyword>
<evidence type="ECO:0000256" key="6">
    <source>
        <dbReference type="RuleBase" id="RU000682"/>
    </source>
</evidence>
<dbReference type="CDD" id="cd00086">
    <property type="entry name" value="homeodomain"/>
    <property type="match status" value="1"/>
</dbReference>
<dbReference type="InterPro" id="IPR017970">
    <property type="entry name" value="Homeobox_CS"/>
</dbReference>
<dbReference type="InterPro" id="IPR000047">
    <property type="entry name" value="HTH_motif"/>
</dbReference>
<dbReference type="SUPFAM" id="SSF46689">
    <property type="entry name" value="Homeodomain-like"/>
    <property type="match status" value="1"/>
</dbReference>
<evidence type="ECO:0000256" key="5">
    <source>
        <dbReference type="PROSITE-ProRule" id="PRU00108"/>
    </source>
</evidence>
<feature type="region of interest" description="Disordered" evidence="7">
    <location>
        <begin position="631"/>
        <end position="650"/>
    </location>
</feature>
<dbReference type="GO" id="GO:0005634">
    <property type="term" value="C:nucleus"/>
    <property type="evidence" value="ECO:0007669"/>
    <property type="project" value="UniProtKB-SubCell"/>
</dbReference>
<feature type="DNA-binding region" description="Homeobox" evidence="5">
    <location>
        <begin position="645"/>
        <end position="704"/>
    </location>
</feature>
<evidence type="ECO:0000313" key="9">
    <source>
        <dbReference type="EMBL" id="CAD7080604.1"/>
    </source>
</evidence>
<keyword evidence="2 5" id="KW-0238">DNA-binding</keyword>
<feature type="region of interest" description="Disordered" evidence="7">
    <location>
        <begin position="706"/>
        <end position="754"/>
    </location>
</feature>
<dbReference type="OrthoDB" id="6159439at2759"/>
<keyword evidence="10" id="KW-1185">Reference proteome</keyword>
<dbReference type="PRINTS" id="PR00024">
    <property type="entry name" value="HOMEOBOX"/>
</dbReference>
<evidence type="ECO:0000256" key="4">
    <source>
        <dbReference type="ARBA" id="ARBA00023242"/>
    </source>
</evidence>
<evidence type="ECO:0000256" key="7">
    <source>
        <dbReference type="SAM" id="MobiDB-lite"/>
    </source>
</evidence>
<reference evidence="9 10" key="1">
    <citation type="submission" date="2020-11" db="EMBL/GenBank/DDBJ databases">
        <authorList>
            <person name="Wallbank WR R."/>
            <person name="Pardo Diaz C."/>
            <person name="Kozak K."/>
            <person name="Martin S."/>
            <person name="Jiggins C."/>
            <person name="Moest M."/>
            <person name="Warren A I."/>
            <person name="Generalovic N T."/>
            <person name="Byers J.R.P. K."/>
            <person name="Montejo-Kovacevich G."/>
            <person name="Yen C E."/>
        </authorList>
    </citation>
    <scope>NUCLEOTIDE SEQUENCE [LARGE SCALE GENOMIC DNA]</scope>
</reference>
<dbReference type="Gene3D" id="1.10.10.60">
    <property type="entry name" value="Homeodomain-like"/>
    <property type="match status" value="1"/>
</dbReference>
<dbReference type="PROSITE" id="PS50071">
    <property type="entry name" value="HOMEOBOX_2"/>
    <property type="match status" value="1"/>
</dbReference>
<dbReference type="Pfam" id="PF00046">
    <property type="entry name" value="Homeodomain"/>
    <property type="match status" value="1"/>
</dbReference>
<feature type="compositionally biased region" description="Acidic residues" evidence="7">
    <location>
        <begin position="718"/>
        <end position="737"/>
    </location>
</feature>
<dbReference type="Proteomes" id="UP000594454">
    <property type="component" value="Chromosome 2"/>
</dbReference>
<evidence type="ECO:0000259" key="8">
    <source>
        <dbReference type="PROSITE" id="PS50071"/>
    </source>
</evidence>
<proteinExistence type="predicted"/>
<dbReference type="Pfam" id="PF21672">
    <property type="entry name" value="COMM_HN"/>
    <property type="match status" value="1"/>
</dbReference>
<dbReference type="FunFam" id="1.10.10.60:FF:000067">
    <property type="entry name" value="NK6 homeobox 1"/>
    <property type="match status" value="1"/>
</dbReference>
<protein>
    <recommendedName>
        <fullName evidence="8">Homeobox domain-containing protein</fullName>
    </recommendedName>
</protein>
<dbReference type="InterPro" id="IPR020479">
    <property type="entry name" value="HD_metazoa"/>
</dbReference>
<dbReference type="AlphaFoldDB" id="A0A7R8UHD6"/>